<dbReference type="OrthoDB" id="9812897at2"/>
<protein>
    <submittedName>
        <fullName evidence="2">Putative membrane protein</fullName>
    </submittedName>
</protein>
<dbReference type="Pfam" id="PF07784">
    <property type="entry name" value="DUF1622"/>
    <property type="match status" value="1"/>
</dbReference>
<comment type="caution">
    <text evidence="2">The sequence shown here is derived from an EMBL/GenBank/DDBJ whole genome shotgun (WGS) entry which is preliminary data.</text>
</comment>
<evidence type="ECO:0000256" key="1">
    <source>
        <dbReference type="SAM" id="Phobius"/>
    </source>
</evidence>
<organism evidence="2 3">
    <name type="scientific">Oryzihumus leptocrescens</name>
    <dbReference type="NCBI Taxonomy" id="297536"/>
    <lineage>
        <taxon>Bacteria</taxon>
        <taxon>Bacillati</taxon>
        <taxon>Actinomycetota</taxon>
        <taxon>Actinomycetes</taxon>
        <taxon>Micrococcales</taxon>
        <taxon>Intrasporangiaceae</taxon>
        <taxon>Oryzihumus</taxon>
    </lineage>
</organism>
<gene>
    <name evidence="2" type="ORF">FB474_1415</name>
</gene>
<dbReference type="EMBL" id="VFOQ01000001">
    <property type="protein sequence ID" value="TQL60039.1"/>
    <property type="molecule type" value="Genomic_DNA"/>
</dbReference>
<dbReference type="RefSeq" id="WP_141787985.1">
    <property type="nucleotide sequence ID" value="NZ_BAAAKX010000005.1"/>
</dbReference>
<evidence type="ECO:0000313" key="3">
    <source>
        <dbReference type="Proteomes" id="UP000319514"/>
    </source>
</evidence>
<reference evidence="2 3" key="1">
    <citation type="submission" date="2019-06" db="EMBL/GenBank/DDBJ databases">
        <title>Sequencing the genomes of 1000 actinobacteria strains.</title>
        <authorList>
            <person name="Klenk H.-P."/>
        </authorList>
    </citation>
    <scope>NUCLEOTIDE SEQUENCE [LARGE SCALE GENOMIC DNA]</scope>
    <source>
        <strain evidence="2 3">DSM 18082</strain>
    </source>
</reference>
<evidence type="ECO:0000313" key="2">
    <source>
        <dbReference type="EMBL" id="TQL60039.1"/>
    </source>
</evidence>
<dbReference type="InterPro" id="IPR012427">
    <property type="entry name" value="DUF1622"/>
</dbReference>
<keyword evidence="1" id="KW-0472">Membrane</keyword>
<dbReference type="Proteomes" id="UP000319514">
    <property type="component" value="Unassembled WGS sequence"/>
</dbReference>
<proteinExistence type="predicted"/>
<accession>A0A542ZIC2</accession>
<dbReference type="PANTHER" id="PTHR38468">
    <property type="entry name" value="SLL0939 PROTEIN"/>
    <property type="match status" value="1"/>
</dbReference>
<sequence length="132" mass="14596">MSFTAVVDDLVRAFEVVAAAVLAIGLVWSAVLSWGVWRRTREGRTAYRLLRESLGGVLLLALEVLVAADLLRTVALQPNLQDLTNLGLLVLIRTFLSFALETEIEGVPPWRRWQVSGATRIAQAQRRSRDAG</sequence>
<keyword evidence="1" id="KW-1133">Transmembrane helix</keyword>
<feature type="transmembrane region" description="Helical" evidence="1">
    <location>
        <begin position="16"/>
        <end position="37"/>
    </location>
</feature>
<keyword evidence="1" id="KW-0812">Transmembrane</keyword>
<keyword evidence="3" id="KW-1185">Reference proteome</keyword>
<name>A0A542ZIC2_9MICO</name>
<dbReference type="PANTHER" id="PTHR38468:SF1">
    <property type="entry name" value="SLL0939 PROTEIN"/>
    <property type="match status" value="1"/>
</dbReference>
<dbReference type="AlphaFoldDB" id="A0A542ZIC2"/>